<dbReference type="AlphaFoldDB" id="A0AAV3RED2"/>
<dbReference type="Gene3D" id="1.20.5.4130">
    <property type="match status" value="1"/>
</dbReference>
<gene>
    <name evidence="8" type="ORF">LIER_27175</name>
</gene>
<dbReference type="EMBL" id="BAABME010008677">
    <property type="protein sequence ID" value="GAA0173593.1"/>
    <property type="molecule type" value="Genomic_DNA"/>
</dbReference>
<name>A0AAV3RED2_LITER</name>
<evidence type="ECO:0000256" key="2">
    <source>
        <dbReference type="ARBA" id="ARBA00022614"/>
    </source>
</evidence>
<dbReference type="CDD" id="cd14798">
    <property type="entry name" value="RX-CC_like"/>
    <property type="match status" value="1"/>
</dbReference>
<evidence type="ECO:0000256" key="1">
    <source>
        <dbReference type="ARBA" id="ARBA00008894"/>
    </source>
</evidence>
<evidence type="ECO:0000256" key="5">
    <source>
        <dbReference type="ARBA" id="ARBA00022821"/>
    </source>
</evidence>
<dbReference type="GO" id="GO:0006952">
    <property type="term" value="P:defense response"/>
    <property type="evidence" value="ECO:0007669"/>
    <property type="project" value="UniProtKB-KW"/>
</dbReference>
<comment type="caution">
    <text evidence="8">The sequence shown here is derived from an EMBL/GenBank/DDBJ whole genome shotgun (WGS) entry which is preliminary data.</text>
</comment>
<sequence>MAEAIISFVLESLGNLQIQEAEFLHGVKSLAEQLQDELRRMQWFLKDVDAKQDEGERIHEWISQVQDLAYDAENLIETYAFKIASSRYGGSIGSLKRYACFFNERALRHRLRSDMESVTLRISSLTRCFHDYGIRSIMGNKKG</sequence>
<dbReference type="InterPro" id="IPR041118">
    <property type="entry name" value="Rx_N"/>
</dbReference>
<keyword evidence="6" id="KW-0067">ATP-binding</keyword>
<dbReference type="PANTHER" id="PTHR19338">
    <property type="entry name" value="TRANSLOCASE OF INNER MITOCHONDRIAL MEMBRANE 13 HOMOLOG"/>
    <property type="match status" value="1"/>
</dbReference>
<comment type="similarity">
    <text evidence="1">Belongs to the disease resistance NB-LRR family.</text>
</comment>
<evidence type="ECO:0000313" key="9">
    <source>
        <dbReference type="Proteomes" id="UP001454036"/>
    </source>
</evidence>
<accession>A0AAV3RED2</accession>
<dbReference type="InterPro" id="IPR038005">
    <property type="entry name" value="RX-like_CC"/>
</dbReference>
<protein>
    <submittedName>
        <fullName evidence="8">Antimicrobial response protein</fullName>
    </submittedName>
</protein>
<evidence type="ECO:0000256" key="3">
    <source>
        <dbReference type="ARBA" id="ARBA00022737"/>
    </source>
</evidence>
<keyword evidence="9" id="KW-1185">Reference proteome</keyword>
<organism evidence="8 9">
    <name type="scientific">Lithospermum erythrorhizon</name>
    <name type="common">Purple gromwell</name>
    <name type="synonym">Lithospermum officinale var. erythrorhizon</name>
    <dbReference type="NCBI Taxonomy" id="34254"/>
    <lineage>
        <taxon>Eukaryota</taxon>
        <taxon>Viridiplantae</taxon>
        <taxon>Streptophyta</taxon>
        <taxon>Embryophyta</taxon>
        <taxon>Tracheophyta</taxon>
        <taxon>Spermatophyta</taxon>
        <taxon>Magnoliopsida</taxon>
        <taxon>eudicotyledons</taxon>
        <taxon>Gunneridae</taxon>
        <taxon>Pentapetalae</taxon>
        <taxon>asterids</taxon>
        <taxon>lamiids</taxon>
        <taxon>Boraginales</taxon>
        <taxon>Boraginaceae</taxon>
        <taxon>Boraginoideae</taxon>
        <taxon>Lithospermeae</taxon>
        <taxon>Lithospermum</taxon>
    </lineage>
</organism>
<proteinExistence type="inferred from homology"/>
<keyword evidence="2" id="KW-0433">Leucine-rich repeat</keyword>
<dbReference type="Pfam" id="PF18052">
    <property type="entry name" value="Rx_N"/>
    <property type="match status" value="1"/>
</dbReference>
<reference evidence="8 9" key="1">
    <citation type="submission" date="2024-01" db="EMBL/GenBank/DDBJ databases">
        <title>The complete chloroplast genome sequence of Lithospermum erythrorhizon: insights into the phylogenetic relationship among Boraginaceae species and the maternal lineages of purple gromwells.</title>
        <authorList>
            <person name="Okada T."/>
            <person name="Watanabe K."/>
        </authorList>
    </citation>
    <scope>NUCLEOTIDE SEQUENCE [LARGE SCALE GENOMIC DNA]</scope>
</reference>
<evidence type="ECO:0000256" key="4">
    <source>
        <dbReference type="ARBA" id="ARBA00022741"/>
    </source>
</evidence>
<keyword evidence="3" id="KW-0677">Repeat</keyword>
<feature type="domain" description="Disease resistance N-terminal" evidence="7">
    <location>
        <begin position="5"/>
        <end position="87"/>
    </location>
</feature>
<dbReference type="PANTHER" id="PTHR19338:SF66">
    <property type="entry name" value="NB-ARC DOMAIN-CONTAINING PROTEIN"/>
    <property type="match status" value="1"/>
</dbReference>
<evidence type="ECO:0000313" key="8">
    <source>
        <dbReference type="EMBL" id="GAA0173593.1"/>
    </source>
</evidence>
<keyword evidence="4" id="KW-0547">Nucleotide-binding</keyword>
<dbReference type="GO" id="GO:0005524">
    <property type="term" value="F:ATP binding"/>
    <property type="evidence" value="ECO:0007669"/>
    <property type="project" value="UniProtKB-KW"/>
</dbReference>
<dbReference type="Proteomes" id="UP001454036">
    <property type="component" value="Unassembled WGS sequence"/>
</dbReference>
<evidence type="ECO:0000259" key="7">
    <source>
        <dbReference type="Pfam" id="PF18052"/>
    </source>
</evidence>
<evidence type="ECO:0000256" key="6">
    <source>
        <dbReference type="ARBA" id="ARBA00022840"/>
    </source>
</evidence>
<keyword evidence="5" id="KW-0611">Plant defense</keyword>